<evidence type="ECO:0000313" key="2">
    <source>
        <dbReference type="Proteomes" id="UP000092445"/>
    </source>
</evidence>
<proteinExistence type="predicted"/>
<dbReference type="AlphaFoldDB" id="A0A1A9ZPM8"/>
<evidence type="ECO:0000313" key="1">
    <source>
        <dbReference type="EnsemblMetazoa" id="GPAI021106-PA"/>
    </source>
</evidence>
<dbReference type="Proteomes" id="UP000092445">
    <property type="component" value="Unassembled WGS sequence"/>
</dbReference>
<reference evidence="2" key="1">
    <citation type="submission" date="2014-03" db="EMBL/GenBank/DDBJ databases">
        <authorList>
            <person name="Aksoy S."/>
            <person name="Warren W."/>
            <person name="Wilson R.K."/>
        </authorList>
    </citation>
    <scope>NUCLEOTIDE SEQUENCE [LARGE SCALE GENOMIC DNA]</scope>
    <source>
        <strain evidence="2">IAEA</strain>
    </source>
</reference>
<organism evidence="1 2">
    <name type="scientific">Glossina pallidipes</name>
    <name type="common">Tsetse fly</name>
    <dbReference type="NCBI Taxonomy" id="7398"/>
    <lineage>
        <taxon>Eukaryota</taxon>
        <taxon>Metazoa</taxon>
        <taxon>Ecdysozoa</taxon>
        <taxon>Arthropoda</taxon>
        <taxon>Hexapoda</taxon>
        <taxon>Insecta</taxon>
        <taxon>Pterygota</taxon>
        <taxon>Neoptera</taxon>
        <taxon>Endopterygota</taxon>
        <taxon>Diptera</taxon>
        <taxon>Brachycera</taxon>
        <taxon>Muscomorpha</taxon>
        <taxon>Hippoboscoidea</taxon>
        <taxon>Glossinidae</taxon>
        <taxon>Glossina</taxon>
    </lineage>
</organism>
<dbReference type="VEuPathDB" id="VectorBase:GPAI021106"/>
<reference evidence="1" key="2">
    <citation type="submission" date="2020-05" db="UniProtKB">
        <authorList>
            <consortium name="EnsemblMetazoa"/>
        </authorList>
    </citation>
    <scope>IDENTIFICATION</scope>
    <source>
        <strain evidence="1">IAEA</strain>
    </source>
</reference>
<name>A0A1A9ZPM8_GLOPL</name>
<accession>A0A1A9ZPM8</accession>
<protein>
    <submittedName>
        <fullName evidence="1">Uncharacterized protein</fullName>
    </submittedName>
</protein>
<sequence>MINCNNRDRVTLKATSDECYELEHIMATKVSTRISDLYERSLFGRLPELLVLLQADYSSYITGVNSDPPFRAQYLQ</sequence>
<dbReference type="EnsemblMetazoa" id="GPAI021106-RA">
    <property type="protein sequence ID" value="GPAI021106-PA"/>
    <property type="gene ID" value="GPAI021106"/>
</dbReference>
<keyword evidence="2" id="KW-1185">Reference proteome</keyword>